<dbReference type="HOGENOM" id="CLU_2125158_0_0_1"/>
<name>A0A0E0PT74_ORYRU</name>
<dbReference type="Proteomes" id="UP000008022">
    <property type="component" value="Unassembled WGS sequence"/>
</dbReference>
<proteinExistence type="predicted"/>
<reference evidence="2" key="2">
    <citation type="submission" date="2015-06" db="UniProtKB">
        <authorList>
            <consortium name="EnsemblPlants"/>
        </authorList>
    </citation>
    <scope>IDENTIFICATION</scope>
</reference>
<accession>A0A0E0PT74</accession>
<dbReference type="Gramene" id="ORUFI06G02340.1">
    <property type="protein sequence ID" value="ORUFI06G02340.1"/>
    <property type="gene ID" value="ORUFI06G02340"/>
</dbReference>
<feature type="compositionally biased region" description="Basic and acidic residues" evidence="1">
    <location>
        <begin position="15"/>
        <end position="29"/>
    </location>
</feature>
<evidence type="ECO:0000313" key="2">
    <source>
        <dbReference type="EnsemblPlants" id="ORUFI06G02340.1"/>
    </source>
</evidence>
<dbReference type="AlphaFoldDB" id="A0A0E0PT74"/>
<protein>
    <submittedName>
        <fullName evidence="2">Uncharacterized protein</fullName>
    </submittedName>
</protein>
<feature type="region of interest" description="Disordered" evidence="1">
    <location>
        <begin position="1"/>
        <end position="37"/>
    </location>
</feature>
<reference evidence="3" key="1">
    <citation type="submission" date="2013-06" db="EMBL/GenBank/DDBJ databases">
        <authorList>
            <person name="Zhao Q."/>
        </authorList>
    </citation>
    <scope>NUCLEOTIDE SEQUENCE</scope>
    <source>
        <strain evidence="3">cv. W1943</strain>
    </source>
</reference>
<keyword evidence="3" id="KW-1185">Reference proteome</keyword>
<evidence type="ECO:0000256" key="1">
    <source>
        <dbReference type="SAM" id="MobiDB-lite"/>
    </source>
</evidence>
<dbReference type="EnsemblPlants" id="ORUFI06G02340.1">
    <property type="protein sequence ID" value="ORUFI06G02340.1"/>
    <property type="gene ID" value="ORUFI06G02340"/>
</dbReference>
<evidence type="ECO:0000313" key="3">
    <source>
        <dbReference type="Proteomes" id="UP000008022"/>
    </source>
</evidence>
<organism evidence="2 3">
    <name type="scientific">Oryza rufipogon</name>
    <name type="common">Brownbeard rice</name>
    <name type="synonym">Asian wild rice</name>
    <dbReference type="NCBI Taxonomy" id="4529"/>
    <lineage>
        <taxon>Eukaryota</taxon>
        <taxon>Viridiplantae</taxon>
        <taxon>Streptophyta</taxon>
        <taxon>Embryophyta</taxon>
        <taxon>Tracheophyta</taxon>
        <taxon>Spermatophyta</taxon>
        <taxon>Magnoliopsida</taxon>
        <taxon>Liliopsida</taxon>
        <taxon>Poales</taxon>
        <taxon>Poaceae</taxon>
        <taxon>BOP clade</taxon>
        <taxon>Oryzoideae</taxon>
        <taxon>Oryzeae</taxon>
        <taxon>Oryzinae</taxon>
        <taxon>Oryza</taxon>
    </lineage>
</organism>
<sequence>MEEKDRSEPCMVLADKSDEEEKMKREREAGGGGGQGHTCSWRLFEAATVGKMQRQGRQEWLKADQRNPAAFVRTVNVKQQTIYEEPRPALELLQQVTEVKSGKEAYPYTNAQSY</sequence>